<dbReference type="AlphaFoldDB" id="A0ABD6F2P2"/>
<gene>
    <name evidence="2" type="ORF">AB6A40_011028</name>
</gene>
<keyword evidence="1" id="KW-0812">Transmembrane</keyword>
<keyword evidence="1" id="KW-1133">Transmembrane helix</keyword>
<keyword evidence="1" id="KW-0472">Membrane</keyword>
<proteinExistence type="predicted"/>
<keyword evidence="3" id="KW-1185">Reference proteome</keyword>
<sequence length="154" mass="17160">MVILFESATFGFAFNGFLPSLIDNLSLPTERRDTEGLIILTVVGIAMLGALFTVPCLCYGAHNRRPSSLAPYLAWRILLTVTAAGFLILQVRPHPFEVRWSQQIAWLVLGQYQTAGNGRDFCWLCVHFYFVHCASSFRVRKIGDGGGQMKFGIS</sequence>
<dbReference type="EMBL" id="JBGFUD010016648">
    <property type="protein sequence ID" value="MFH4984319.1"/>
    <property type="molecule type" value="Genomic_DNA"/>
</dbReference>
<comment type="caution">
    <text evidence="2">The sequence shown here is derived from an EMBL/GenBank/DDBJ whole genome shotgun (WGS) entry which is preliminary data.</text>
</comment>
<accession>A0ABD6F2P2</accession>
<name>A0ABD6F2P2_9BILA</name>
<dbReference type="Proteomes" id="UP001608902">
    <property type="component" value="Unassembled WGS sequence"/>
</dbReference>
<feature type="transmembrane region" description="Helical" evidence="1">
    <location>
        <begin position="37"/>
        <end position="61"/>
    </location>
</feature>
<protein>
    <submittedName>
        <fullName evidence="2">Uncharacterized protein</fullName>
    </submittedName>
</protein>
<feature type="transmembrane region" description="Helical" evidence="1">
    <location>
        <begin position="73"/>
        <end position="91"/>
    </location>
</feature>
<evidence type="ECO:0000256" key="1">
    <source>
        <dbReference type="SAM" id="Phobius"/>
    </source>
</evidence>
<evidence type="ECO:0000313" key="2">
    <source>
        <dbReference type="EMBL" id="MFH4984319.1"/>
    </source>
</evidence>
<evidence type="ECO:0000313" key="3">
    <source>
        <dbReference type="Proteomes" id="UP001608902"/>
    </source>
</evidence>
<reference evidence="2 3" key="1">
    <citation type="submission" date="2024-08" db="EMBL/GenBank/DDBJ databases">
        <title>Gnathostoma spinigerum genome.</title>
        <authorList>
            <person name="Gonzalez-Bertolin B."/>
            <person name="Monzon S."/>
            <person name="Zaballos A."/>
            <person name="Jimenez P."/>
            <person name="Dekumyoy P."/>
            <person name="Varona S."/>
            <person name="Cuesta I."/>
            <person name="Sumanam S."/>
            <person name="Adisakwattana P."/>
            <person name="Gasser R.B."/>
            <person name="Hernandez-Gonzalez A."/>
            <person name="Young N.D."/>
            <person name="Perteguer M.J."/>
        </authorList>
    </citation>
    <scope>NUCLEOTIDE SEQUENCE [LARGE SCALE GENOMIC DNA]</scope>
    <source>
        <strain evidence="2">AL3</strain>
        <tissue evidence="2">Liver</tissue>
    </source>
</reference>
<organism evidence="2 3">
    <name type="scientific">Gnathostoma spinigerum</name>
    <dbReference type="NCBI Taxonomy" id="75299"/>
    <lineage>
        <taxon>Eukaryota</taxon>
        <taxon>Metazoa</taxon>
        <taxon>Ecdysozoa</taxon>
        <taxon>Nematoda</taxon>
        <taxon>Chromadorea</taxon>
        <taxon>Rhabditida</taxon>
        <taxon>Spirurina</taxon>
        <taxon>Gnathostomatomorpha</taxon>
        <taxon>Gnathostomatoidea</taxon>
        <taxon>Gnathostomatidae</taxon>
        <taxon>Gnathostoma</taxon>
    </lineage>
</organism>